<organism evidence="2">
    <name type="scientific">viral metagenome</name>
    <dbReference type="NCBI Taxonomy" id="1070528"/>
    <lineage>
        <taxon>unclassified sequences</taxon>
        <taxon>metagenomes</taxon>
        <taxon>organismal metagenomes</taxon>
    </lineage>
</organism>
<feature type="transmembrane region" description="Helical" evidence="1">
    <location>
        <begin position="103"/>
        <end position="126"/>
    </location>
</feature>
<dbReference type="AlphaFoldDB" id="A0A6C0I3T0"/>
<protein>
    <submittedName>
        <fullName evidence="2">Uncharacterized protein</fullName>
    </submittedName>
</protein>
<keyword evidence="1" id="KW-0812">Transmembrane</keyword>
<keyword evidence="1" id="KW-0472">Membrane</keyword>
<feature type="transmembrane region" description="Helical" evidence="1">
    <location>
        <begin position="132"/>
        <end position="151"/>
    </location>
</feature>
<proteinExistence type="predicted"/>
<keyword evidence="1" id="KW-1133">Transmembrane helix</keyword>
<dbReference type="EMBL" id="MN740089">
    <property type="protein sequence ID" value="QHT87449.1"/>
    <property type="molecule type" value="Genomic_DNA"/>
</dbReference>
<evidence type="ECO:0000313" key="2">
    <source>
        <dbReference type="EMBL" id="QHT87449.1"/>
    </source>
</evidence>
<name>A0A6C0I3T0_9ZZZZ</name>
<evidence type="ECO:0000256" key="1">
    <source>
        <dbReference type="SAM" id="Phobius"/>
    </source>
</evidence>
<sequence length="158" mass="17794">MSSYSLETWAGILISSWMSMSIAFMTYIVFTNDVSHLFAVGPNPEFSIFGIVIDTFPKYGVVISFCFINSGIRAINGNALHSWIINEIQDVTRIPVNIGIGKACSLSFISIIYNWFDFFMYINILLSQIDMLLVEIFADLIVTGLLTIYYLRAKTTSV</sequence>
<feature type="transmembrane region" description="Helical" evidence="1">
    <location>
        <begin position="12"/>
        <end position="30"/>
    </location>
</feature>
<accession>A0A6C0I3T0</accession>
<reference evidence="2" key="1">
    <citation type="journal article" date="2020" name="Nature">
        <title>Giant virus diversity and host interactions through global metagenomics.</title>
        <authorList>
            <person name="Schulz F."/>
            <person name="Roux S."/>
            <person name="Paez-Espino D."/>
            <person name="Jungbluth S."/>
            <person name="Walsh D.A."/>
            <person name="Denef V.J."/>
            <person name="McMahon K.D."/>
            <person name="Konstantinidis K.T."/>
            <person name="Eloe-Fadrosh E.A."/>
            <person name="Kyrpides N.C."/>
            <person name="Woyke T."/>
        </authorList>
    </citation>
    <scope>NUCLEOTIDE SEQUENCE</scope>
    <source>
        <strain evidence="2">GVMAG-M-3300023184-190</strain>
    </source>
</reference>